<accession>A0ACD3ATI8</accession>
<dbReference type="EMBL" id="ML208337">
    <property type="protein sequence ID" value="TFK69100.1"/>
    <property type="molecule type" value="Genomic_DNA"/>
</dbReference>
<sequence length="579" mass="65295">MHYPVPHEIWLHIAHYLPATNLCKLISLNSTFFELAMDCRYRQISFTYLNDHTLKSLIRLQDPAVARRVRILHVYPGFLKEVAERELRAPQPNNCLQVFKDAVKQLRPGKRKKSPLSRAFRSSEDITNILLQVLRGLPNVTDYYIVWCGLPPISRSPVPFLTAVLQSRLRKLSLEISLENIETLLGPAFAIPNLEELEVVVRIDEIRSPANQERIMFNHLGPAISCLHPTLHTLSIQAWEPLDISPLFASIQSIPSLRTLAISIPTTLPHLGNPKGLRNFLNRHSSSLQELTLRASQYGGVGMTPDGVSMDHWIREAISDAELPHLHVLDISSGLFPLATSIQCLTRFSRTISSLALTGRYHSLDDVALALNTMDGRPEHKRLHTLRLGPVSLTPQLMDLLAEKLPYIQRLELLVREVLPEDGAPALYWYDDSSDCGGSSSQGQVDYQIEEFCTAMDDRIYPQWRLKSILISIASLPDKLQYEAELMECLWKVLPVSFKDVKTGAGTVGGRVWLSTPEEFGLAVATLFWTSNLDYMRIYGILASLGVEWMSVYEVWRVDDDQRTGMGMGTGTFPLPDLD</sequence>
<name>A0ACD3ATI8_9AGAR</name>
<organism evidence="1 2">
    <name type="scientific">Pluteus cervinus</name>
    <dbReference type="NCBI Taxonomy" id="181527"/>
    <lineage>
        <taxon>Eukaryota</taxon>
        <taxon>Fungi</taxon>
        <taxon>Dikarya</taxon>
        <taxon>Basidiomycota</taxon>
        <taxon>Agaricomycotina</taxon>
        <taxon>Agaricomycetes</taxon>
        <taxon>Agaricomycetidae</taxon>
        <taxon>Agaricales</taxon>
        <taxon>Pluteineae</taxon>
        <taxon>Pluteaceae</taxon>
        <taxon>Pluteus</taxon>
    </lineage>
</organism>
<evidence type="ECO:0000313" key="1">
    <source>
        <dbReference type="EMBL" id="TFK69100.1"/>
    </source>
</evidence>
<evidence type="ECO:0000313" key="2">
    <source>
        <dbReference type="Proteomes" id="UP000308600"/>
    </source>
</evidence>
<proteinExistence type="predicted"/>
<dbReference type="Proteomes" id="UP000308600">
    <property type="component" value="Unassembled WGS sequence"/>
</dbReference>
<reference evidence="1 2" key="1">
    <citation type="journal article" date="2019" name="Nat. Ecol. Evol.">
        <title>Megaphylogeny resolves global patterns of mushroom evolution.</title>
        <authorList>
            <person name="Varga T."/>
            <person name="Krizsan K."/>
            <person name="Foldi C."/>
            <person name="Dima B."/>
            <person name="Sanchez-Garcia M."/>
            <person name="Sanchez-Ramirez S."/>
            <person name="Szollosi G.J."/>
            <person name="Szarkandi J.G."/>
            <person name="Papp V."/>
            <person name="Albert L."/>
            <person name="Andreopoulos W."/>
            <person name="Angelini C."/>
            <person name="Antonin V."/>
            <person name="Barry K.W."/>
            <person name="Bougher N.L."/>
            <person name="Buchanan P."/>
            <person name="Buyck B."/>
            <person name="Bense V."/>
            <person name="Catcheside P."/>
            <person name="Chovatia M."/>
            <person name="Cooper J."/>
            <person name="Damon W."/>
            <person name="Desjardin D."/>
            <person name="Finy P."/>
            <person name="Geml J."/>
            <person name="Haridas S."/>
            <person name="Hughes K."/>
            <person name="Justo A."/>
            <person name="Karasinski D."/>
            <person name="Kautmanova I."/>
            <person name="Kiss B."/>
            <person name="Kocsube S."/>
            <person name="Kotiranta H."/>
            <person name="LaButti K.M."/>
            <person name="Lechner B.E."/>
            <person name="Liimatainen K."/>
            <person name="Lipzen A."/>
            <person name="Lukacs Z."/>
            <person name="Mihaltcheva S."/>
            <person name="Morgado L.N."/>
            <person name="Niskanen T."/>
            <person name="Noordeloos M.E."/>
            <person name="Ohm R.A."/>
            <person name="Ortiz-Santana B."/>
            <person name="Ovrebo C."/>
            <person name="Racz N."/>
            <person name="Riley R."/>
            <person name="Savchenko A."/>
            <person name="Shiryaev A."/>
            <person name="Soop K."/>
            <person name="Spirin V."/>
            <person name="Szebenyi C."/>
            <person name="Tomsovsky M."/>
            <person name="Tulloss R.E."/>
            <person name="Uehling J."/>
            <person name="Grigoriev I.V."/>
            <person name="Vagvolgyi C."/>
            <person name="Papp T."/>
            <person name="Martin F.M."/>
            <person name="Miettinen O."/>
            <person name="Hibbett D.S."/>
            <person name="Nagy L.G."/>
        </authorList>
    </citation>
    <scope>NUCLEOTIDE SEQUENCE [LARGE SCALE GENOMIC DNA]</scope>
    <source>
        <strain evidence="1 2">NL-1719</strain>
    </source>
</reference>
<keyword evidence="2" id="KW-1185">Reference proteome</keyword>
<protein>
    <submittedName>
        <fullName evidence="1">Uncharacterized protein</fullName>
    </submittedName>
</protein>
<gene>
    <name evidence="1" type="ORF">BDN72DRAFT_878648</name>
</gene>